<evidence type="ECO:0000259" key="1">
    <source>
        <dbReference type="PROSITE" id="PS51740"/>
    </source>
</evidence>
<accession>A0A0A7GE67</accession>
<dbReference type="eggNOG" id="arCOG00818">
    <property type="taxonomic scope" value="Archaea"/>
</dbReference>
<proteinExistence type="predicted"/>
<dbReference type="SUPFAM" id="SSF89447">
    <property type="entry name" value="AbrB/MazE/MraZ-like"/>
    <property type="match status" value="1"/>
</dbReference>
<protein>
    <submittedName>
        <fullName evidence="2">Transcription regulator, SpoVT/AbrB family</fullName>
    </submittedName>
</protein>
<dbReference type="Pfam" id="PF04014">
    <property type="entry name" value="MazE_antitoxin"/>
    <property type="match status" value="1"/>
</dbReference>
<dbReference type="STRING" id="565033.GACE_0180"/>
<sequence length="76" mass="8932">MPVKISTKGQVVLPAEIRKKYNIEAGKEIEILDFGGEIVIVPIPETRGRGFVKFRRMLDEILAEYREEEKRREMKR</sequence>
<evidence type="ECO:0000313" key="2">
    <source>
        <dbReference type="EMBL" id="AIY89237.1"/>
    </source>
</evidence>
<dbReference type="SMART" id="SM00966">
    <property type="entry name" value="SpoVT_AbrB"/>
    <property type="match status" value="1"/>
</dbReference>
<evidence type="ECO:0000313" key="3">
    <source>
        <dbReference type="Proteomes" id="UP000030624"/>
    </source>
</evidence>
<dbReference type="HOGENOM" id="CLU_158484_9_0_2"/>
<gene>
    <name evidence="2" type="ORF">GACE_0180</name>
</gene>
<organism evidence="2 3">
    <name type="scientific">Geoglobus acetivorans</name>
    <dbReference type="NCBI Taxonomy" id="565033"/>
    <lineage>
        <taxon>Archaea</taxon>
        <taxon>Methanobacteriati</taxon>
        <taxon>Methanobacteriota</taxon>
        <taxon>Archaeoglobi</taxon>
        <taxon>Archaeoglobales</taxon>
        <taxon>Archaeoglobaceae</taxon>
        <taxon>Geoglobus</taxon>
    </lineage>
</organism>
<dbReference type="Gene3D" id="2.10.260.10">
    <property type="match status" value="1"/>
</dbReference>
<dbReference type="GO" id="GO:0003677">
    <property type="term" value="F:DNA binding"/>
    <property type="evidence" value="ECO:0007669"/>
    <property type="project" value="InterPro"/>
</dbReference>
<dbReference type="InterPro" id="IPR007159">
    <property type="entry name" value="SpoVT-AbrB_dom"/>
</dbReference>
<dbReference type="AlphaFoldDB" id="A0A0A7GE67"/>
<dbReference type="GeneID" id="24796779"/>
<reference evidence="2 3" key="1">
    <citation type="journal article" date="2015" name="Appl. Environ. Microbiol.">
        <title>The Geoglobus acetivorans genome: Fe(III) reduction, acetate utilization, autotrophic growth, and degradation of aromatic compounds in a hyperthermophilic archaeon.</title>
        <authorList>
            <person name="Mardanov A.V."/>
            <person name="Slododkina G.B."/>
            <person name="Slobodkin A.I."/>
            <person name="Beletsky A.V."/>
            <person name="Gavrilov S.N."/>
            <person name="Kublanov I.V."/>
            <person name="Bonch-Osmolovskaya E.A."/>
            <person name="Skryabin K.G."/>
            <person name="Ravin N.V."/>
        </authorList>
    </citation>
    <scope>NUCLEOTIDE SEQUENCE [LARGE SCALE GENOMIC DNA]</scope>
    <source>
        <strain evidence="2 3">SBH6</strain>
    </source>
</reference>
<name>A0A0A7GE67_GEOAI</name>
<dbReference type="PROSITE" id="PS51740">
    <property type="entry name" value="SPOVT_ABRB"/>
    <property type="match status" value="1"/>
</dbReference>
<dbReference type="Proteomes" id="UP000030624">
    <property type="component" value="Chromosome"/>
</dbReference>
<feature type="domain" description="SpoVT-AbrB" evidence="1">
    <location>
        <begin position="1"/>
        <end position="45"/>
    </location>
</feature>
<dbReference type="InterPro" id="IPR037914">
    <property type="entry name" value="SpoVT-AbrB_sf"/>
</dbReference>
<dbReference type="NCBIfam" id="TIGR01439">
    <property type="entry name" value="lp_hng_hel_AbrB"/>
    <property type="match status" value="1"/>
</dbReference>
<dbReference type="KEGG" id="gac:GACE_0180"/>
<dbReference type="RefSeq" id="WP_048090410.1">
    <property type="nucleotide sequence ID" value="NZ_CP009552.1"/>
</dbReference>
<dbReference type="EMBL" id="CP009552">
    <property type="protein sequence ID" value="AIY89237.1"/>
    <property type="molecule type" value="Genomic_DNA"/>
</dbReference>